<keyword evidence="2" id="KW-0503">Monooxygenase</keyword>
<evidence type="ECO:0000256" key="2">
    <source>
        <dbReference type="RuleBase" id="RU000461"/>
    </source>
</evidence>
<keyword evidence="4" id="KW-1185">Reference proteome</keyword>
<dbReference type="InterPro" id="IPR001128">
    <property type="entry name" value="Cyt_P450"/>
</dbReference>
<keyword evidence="2" id="KW-0560">Oxidoreductase</keyword>
<dbReference type="AlphaFoldDB" id="A0A562K4Y6"/>
<proteinExistence type="inferred from homology"/>
<dbReference type="Pfam" id="PF00067">
    <property type="entry name" value="p450"/>
    <property type="match status" value="1"/>
</dbReference>
<dbReference type="PANTHER" id="PTHR46696">
    <property type="entry name" value="P450, PUTATIVE (EUROFUNG)-RELATED"/>
    <property type="match status" value="1"/>
</dbReference>
<gene>
    <name evidence="3" type="ORF">IQ35_03485</name>
</gene>
<keyword evidence="2" id="KW-0479">Metal-binding</keyword>
<dbReference type="GO" id="GO:0005506">
    <property type="term" value="F:iron ion binding"/>
    <property type="evidence" value="ECO:0007669"/>
    <property type="project" value="InterPro"/>
</dbReference>
<protein>
    <submittedName>
        <fullName evidence="3">Cytochrome P450</fullName>
    </submittedName>
</protein>
<evidence type="ECO:0000313" key="4">
    <source>
        <dbReference type="Proteomes" id="UP000316624"/>
    </source>
</evidence>
<dbReference type="InterPro" id="IPR002397">
    <property type="entry name" value="Cyt_P450_B"/>
</dbReference>
<comment type="caution">
    <text evidence="3">The sequence shown here is derived from an EMBL/GenBank/DDBJ whole genome shotgun (WGS) entry which is preliminary data.</text>
</comment>
<keyword evidence="2" id="KW-0408">Iron</keyword>
<sequence>MKRPTEHVPPELIFDCPVADRAIHYDNIFETRIPEEHGKPPIYWCANIWVDGSGGWVIRKAEYLKEAFNADDLFSSNDLTGFASLMGESWQLVPSELDGAIHDEARRSLNAEFTPQKMFALNERVRERARTLIQRFADNGRCDFVAEFAVPFPVTIFLELFGLPADDFDLFTGWGASLQSPEMAVRNDATSAVKDYLMQKLAERRRAPRDDLISHVFAYRFNGAPWTDDMIFGYYFNMFLGGLDTVATNLGLQYHHLATHANHQATLRADPSRIPLAVEELLRAYSAITVYRTVTRDTDFHGVFMRAGDKVALSTMLAARDPEAWDAPNEVRLDRRPSHLAFGSGMHRCIGMHLARRELVIAMEELLSMLPPFTIEPGASIPIFASSITSIRQLPLVWGARAIAHREERP</sequence>
<dbReference type="InterPro" id="IPR036396">
    <property type="entry name" value="Cyt_P450_sf"/>
</dbReference>
<name>A0A562K4Y6_SPHWJ</name>
<dbReference type="SUPFAM" id="SSF48264">
    <property type="entry name" value="Cytochrome P450"/>
    <property type="match status" value="1"/>
</dbReference>
<evidence type="ECO:0000313" key="3">
    <source>
        <dbReference type="EMBL" id="TWH90426.1"/>
    </source>
</evidence>
<organism evidence="3 4">
    <name type="scientific">Sphingobium wenxiniae (strain DSM 21828 / CGMCC 1.7748 / JZ-1)</name>
    <dbReference type="NCBI Taxonomy" id="595605"/>
    <lineage>
        <taxon>Bacteria</taxon>
        <taxon>Pseudomonadati</taxon>
        <taxon>Pseudomonadota</taxon>
        <taxon>Alphaproteobacteria</taxon>
        <taxon>Sphingomonadales</taxon>
        <taxon>Sphingomonadaceae</taxon>
        <taxon>Sphingobium</taxon>
    </lineage>
</organism>
<comment type="similarity">
    <text evidence="1 2">Belongs to the cytochrome P450 family.</text>
</comment>
<dbReference type="GO" id="GO:0004497">
    <property type="term" value="F:monooxygenase activity"/>
    <property type="evidence" value="ECO:0007669"/>
    <property type="project" value="UniProtKB-KW"/>
</dbReference>
<dbReference type="GO" id="GO:0020037">
    <property type="term" value="F:heme binding"/>
    <property type="evidence" value="ECO:0007669"/>
    <property type="project" value="InterPro"/>
</dbReference>
<dbReference type="RefSeq" id="WP_145075348.1">
    <property type="nucleotide sequence ID" value="NZ_JACIIY010000023.1"/>
</dbReference>
<dbReference type="Proteomes" id="UP000316624">
    <property type="component" value="Unassembled WGS sequence"/>
</dbReference>
<dbReference type="PRINTS" id="PR00385">
    <property type="entry name" value="P450"/>
</dbReference>
<dbReference type="PANTHER" id="PTHR46696:SF6">
    <property type="entry name" value="P450, PUTATIVE (EUROFUNG)-RELATED"/>
    <property type="match status" value="1"/>
</dbReference>
<dbReference type="PROSITE" id="PS00086">
    <property type="entry name" value="CYTOCHROME_P450"/>
    <property type="match status" value="1"/>
</dbReference>
<dbReference type="InterPro" id="IPR017972">
    <property type="entry name" value="Cyt_P450_CS"/>
</dbReference>
<dbReference type="PRINTS" id="PR00359">
    <property type="entry name" value="BP450"/>
</dbReference>
<dbReference type="Gene3D" id="1.10.630.10">
    <property type="entry name" value="Cytochrome P450"/>
    <property type="match status" value="1"/>
</dbReference>
<dbReference type="EMBL" id="VLKK01000020">
    <property type="protein sequence ID" value="TWH90426.1"/>
    <property type="molecule type" value="Genomic_DNA"/>
</dbReference>
<dbReference type="GO" id="GO:0016705">
    <property type="term" value="F:oxidoreductase activity, acting on paired donors, with incorporation or reduction of molecular oxygen"/>
    <property type="evidence" value="ECO:0007669"/>
    <property type="project" value="InterPro"/>
</dbReference>
<reference evidence="3 4" key="1">
    <citation type="journal article" date="2015" name="Stand. Genomic Sci.">
        <title>Genomic Encyclopedia of Bacterial and Archaeal Type Strains, Phase III: the genomes of soil and plant-associated and newly described type strains.</title>
        <authorList>
            <person name="Whitman W.B."/>
            <person name="Woyke T."/>
            <person name="Klenk H.P."/>
            <person name="Zhou Y."/>
            <person name="Lilburn T.G."/>
            <person name="Beck B.J."/>
            <person name="De Vos P."/>
            <person name="Vandamme P."/>
            <person name="Eisen J.A."/>
            <person name="Garrity G."/>
            <person name="Hugenholtz P."/>
            <person name="Kyrpides N.C."/>
        </authorList>
    </citation>
    <scope>NUCLEOTIDE SEQUENCE [LARGE SCALE GENOMIC DNA]</scope>
    <source>
        <strain evidence="3 4">CGMCC 1.7748</strain>
    </source>
</reference>
<evidence type="ECO:0000256" key="1">
    <source>
        <dbReference type="ARBA" id="ARBA00010617"/>
    </source>
</evidence>
<dbReference type="CDD" id="cd11035">
    <property type="entry name" value="P450cam-like"/>
    <property type="match status" value="1"/>
</dbReference>
<accession>A0A562K4Y6</accession>
<keyword evidence="2" id="KW-0349">Heme</keyword>